<dbReference type="HAMAP" id="MF_01057">
    <property type="entry name" value="tRNA_methyltr_TrmB"/>
    <property type="match status" value="1"/>
</dbReference>
<feature type="binding site" evidence="7">
    <location>
        <position position="135"/>
    </location>
    <ligand>
        <name>S-adenosyl-L-methionine</name>
        <dbReference type="ChEBI" id="CHEBI:59789"/>
    </ligand>
</feature>
<accession>A0A653AHZ5</accession>
<dbReference type="InterPro" id="IPR003358">
    <property type="entry name" value="tRNA_(Gua-N-7)_MeTrfase_Trmb"/>
</dbReference>
<comment type="pathway">
    <text evidence="7">tRNA modification; N(7)-methylguanine-tRNA biosynthesis.</text>
</comment>
<evidence type="ECO:0000256" key="4">
    <source>
        <dbReference type="ARBA" id="ARBA00022679"/>
    </source>
</evidence>
<dbReference type="UniPathway" id="UPA00989"/>
<keyword evidence="3 7" id="KW-0489">Methyltransferase</keyword>
<keyword evidence="5 7" id="KW-0949">S-adenosyl-L-methionine</keyword>
<evidence type="ECO:0000256" key="2">
    <source>
        <dbReference type="ARBA" id="ARBA00003015"/>
    </source>
</evidence>
<keyword evidence="6 7" id="KW-0819">tRNA processing</keyword>
<reference evidence="8" key="1">
    <citation type="submission" date="2018-07" db="EMBL/GenBank/DDBJ databases">
        <authorList>
            <consortium name="Genoscope - CEA"/>
            <person name="William W."/>
        </authorList>
    </citation>
    <scope>NUCLEOTIDE SEQUENCE</scope>
    <source>
        <strain evidence="8">IK1</strain>
    </source>
</reference>
<dbReference type="EC" id="2.1.1.33" evidence="7"/>
<comment type="caution">
    <text evidence="7">Lacks conserved residue(s) required for the propagation of feature annotation.</text>
</comment>
<dbReference type="Gene3D" id="3.40.50.150">
    <property type="entry name" value="Vaccinia Virus protein VP39"/>
    <property type="match status" value="1"/>
</dbReference>
<comment type="similarity">
    <text evidence="7">Belongs to the class I-like SAM-binding methyltransferase superfamily. TrmB family.</text>
</comment>
<feature type="binding site" evidence="7">
    <location>
        <begin position="224"/>
        <end position="227"/>
    </location>
    <ligand>
        <name>substrate</name>
    </ligand>
</feature>
<dbReference type="PROSITE" id="PS51625">
    <property type="entry name" value="SAM_MT_TRMB"/>
    <property type="match status" value="1"/>
</dbReference>
<organism evidence="8">
    <name type="scientific">Uncultured Desulfatiglans sp</name>
    <dbReference type="NCBI Taxonomy" id="1748965"/>
    <lineage>
        <taxon>Bacteria</taxon>
        <taxon>Pseudomonadati</taxon>
        <taxon>Thermodesulfobacteriota</taxon>
        <taxon>Desulfobacteria</taxon>
        <taxon>Desulfatiglandales</taxon>
        <taxon>Desulfatiglandaceae</taxon>
        <taxon>Desulfatiglans</taxon>
        <taxon>environmental samples</taxon>
    </lineage>
</organism>
<feature type="binding site" evidence="7">
    <location>
        <position position="162"/>
    </location>
    <ligand>
        <name>substrate</name>
    </ligand>
</feature>
<dbReference type="SUPFAM" id="SSF53335">
    <property type="entry name" value="S-adenosyl-L-methionine-dependent methyltransferases"/>
    <property type="match status" value="1"/>
</dbReference>
<dbReference type="GO" id="GO:0008176">
    <property type="term" value="F:tRNA (guanine(46)-N7)-methyltransferase activity"/>
    <property type="evidence" value="ECO:0007669"/>
    <property type="project" value="UniProtKB-UniRule"/>
</dbReference>
<feature type="binding site" evidence="7">
    <location>
        <position position="194"/>
    </location>
    <ligand>
        <name>substrate</name>
    </ligand>
</feature>
<evidence type="ECO:0000256" key="6">
    <source>
        <dbReference type="ARBA" id="ARBA00022694"/>
    </source>
</evidence>
<evidence type="ECO:0000256" key="5">
    <source>
        <dbReference type="ARBA" id="ARBA00022691"/>
    </source>
</evidence>
<dbReference type="GO" id="GO:0043527">
    <property type="term" value="C:tRNA methyltransferase complex"/>
    <property type="evidence" value="ECO:0007669"/>
    <property type="project" value="TreeGrafter"/>
</dbReference>
<evidence type="ECO:0000256" key="3">
    <source>
        <dbReference type="ARBA" id="ARBA00022603"/>
    </source>
</evidence>
<protein>
    <recommendedName>
        <fullName evidence="7">tRNA (guanine-N(7)-)-methyltransferase</fullName>
        <ecNumber evidence="7">2.1.1.33</ecNumber>
    </recommendedName>
    <alternativeName>
        <fullName evidence="7">tRNA (guanine(46)-N(7))-methyltransferase</fullName>
    </alternativeName>
    <alternativeName>
        <fullName evidence="7">tRNA(m7G46)-methyltransferase</fullName>
    </alternativeName>
</protein>
<dbReference type="AlphaFoldDB" id="A0A653AHZ5"/>
<dbReference type="Pfam" id="PF02390">
    <property type="entry name" value="Methyltransf_4"/>
    <property type="match status" value="1"/>
</dbReference>
<dbReference type="PANTHER" id="PTHR23417">
    <property type="entry name" value="3-DEOXY-D-MANNO-OCTULOSONIC-ACID TRANSFERASE/TRNA GUANINE-N 7 - -METHYLTRANSFERASE"/>
    <property type="match status" value="1"/>
</dbReference>
<feature type="binding site" evidence="7">
    <location>
        <position position="108"/>
    </location>
    <ligand>
        <name>S-adenosyl-L-methionine</name>
        <dbReference type="ChEBI" id="CHEBI:59789"/>
    </ligand>
</feature>
<dbReference type="InterPro" id="IPR055361">
    <property type="entry name" value="tRNA_methyltr_TrmB_bact"/>
</dbReference>
<comment type="function">
    <text evidence="2 7">Catalyzes the formation of N(7)-methylguanine at position 46 (m7G46) in tRNA.</text>
</comment>
<evidence type="ECO:0000256" key="7">
    <source>
        <dbReference type="HAMAP-Rule" id="MF_01057"/>
    </source>
</evidence>
<evidence type="ECO:0000256" key="1">
    <source>
        <dbReference type="ARBA" id="ARBA00000142"/>
    </source>
</evidence>
<feature type="binding site" evidence="7">
    <location>
        <position position="83"/>
    </location>
    <ligand>
        <name>S-adenosyl-L-methionine</name>
        <dbReference type="ChEBI" id="CHEBI:59789"/>
    </ligand>
</feature>
<keyword evidence="4 7" id="KW-0808">Transferase</keyword>
<dbReference type="PANTHER" id="PTHR23417:SF14">
    <property type="entry name" value="PENTACOTRIPEPTIDE-REPEAT REGION OF PRORP DOMAIN-CONTAINING PROTEIN"/>
    <property type="match status" value="1"/>
</dbReference>
<dbReference type="EMBL" id="UPXX01000032">
    <property type="protein sequence ID" value="VBB47714.1"/>
    <property type="molecule type" value="Genomic_DNA"/>
</dbReference>
<comment type="catalytic activity">
    <reaction evidence="1 7">
        <text>guanosine(46) in tRNA + S-adenosyl-L-methionine = N(7)-methylguanosine(46) in tRNA + S-adenosyl-L-homocysteine</text>
        <dbReference type="Rhea" id="RHEA:42708"/>
        <dbReference type="Rhea" id="RHEA-COMP:10188"/>
        <dbReference type="Rhea" id="RHEA-COMP:10189"/>
        <dbReference type="ChEBI" id="CHEBI:57856"/>
        <dbReference type="ChEBI" id="CHEBI:59789"/>
        <dbReference type="ChEBI" id="CHEBI:74269"/>
        <dbReference type="ChEBI" id="CHEBI:74480"/>
        <dbReference type="EC" id="2.1.1.33"/>
    </reaction>
</comment>
<gene>
    <name evidence="7" type="primary">trmB</name>
    <name evidence="8" type="ORF">TRIP_B50509</name>
</gene>
<name>A0A653AHZ5_UNCDX</name>
<evidence type="ECO:0000313" key="8">
    <source>
        <dbReference type="EMBL" id="VBB47714.1"/>
    </source>
</evidence>
<proteinExistence type="inferred from homology"/>
<sequence>MANALLSRTPVKCAKSGPAGTSAPVFETKRILNLLYYHKKIGIINRKMGRSYLSLEPILPWMEMDRPLRWAHLFGDCELPVVEIGFGLGDYLVSQARTCPGKHFVGIETGWLPVKRTLRKIAFAGISNVRILRVDAALAFERLFQERAVESVCCLFPCPWPKQRHAKNRLFSQNFLRLLNSRLMEEGELVIVTDDPAYFAWLQEQVPDTGFRMDSRRVGPQFSTKYEKKWLSAGQEVFYELRLKKHSHWAWPLKEDIGLITYRVEHFDPSRFEPQRCYGNPAVAFKETLYDPVRKKAMIRCIVGEDGFMQNFWVEIVREEALWHIRPAKGCSLLPTYGVQRALDIVYASIR</sequence>
<dbReference type="InterPro" id="IPR029063">
    <property type="entry name" value="SAM-dependent_MTases_sf"/>
</dbReference>